<evidence type="ECO:0000259" key="2">
    <source>
        <dbReference type="Pfam" id="PF04149"/>
    </source>
</evidence>
<name>A0A4Q9HPA8_STRKA</name>
<dbReference type="Proteomes" id="UP000292452">
    <property type="component" value="Unassembled WGS sequence"/>
</dbReference>
<evidence type="ECO:0000256" key="1">
    <source>
        <dbReference type="SAM" id="MobiDB-lite"/>
    </source>
</evidence>
<protein>
    <submittedName>
        <fullName evidence="3">DUF397 domain-containing protein</fullName>
    </submittedName>
</protein>
<accession>A0A4Q9HPA8</accession>
<organism evidence="3 4">
    <name type="scientific">Streptomyces kasugaensis</name>
    <dbReference type="NCBI Taxonomy" id="1946"/>
    <lineage>
        <taxon>Bacteria</taxon>
        <taxon>Bacillati</taxon>
        <taxon>Actinomycetota</taxon>
        <taxon>Actinomycetes</taxon>
        <taxon>Kitasatosporales</taxon>
        <taxon>Streptomycetaceae</taxon>
        <taxon>Streptomyces</taxon>
    </lineage>
</organism>
<feature type="region of interest" description="Disordered" evidence="1">
    <location>
        <begin position="29"/>
        <end position="51"/>
    </location>
</feature>
<comment type="caution">
    <text evidence="3">The sequence shown here is derived from an EMBL/GenBank/DDBJ whole genome shotgun (WGS) entry which is preliminary data.</text>
</comment>
<keyword evidence="4" id="KW-1185">Reference proteome</keyword>
<dbReference type="Pfam" id="PF04149">
    <property type="entry name" value="DUF397"/>
    <property type="match status" value="1"/>
</dbReference>
<feature type="region of interest" description="Disordered" evidence="1">
    <location>
        <begin position="1"/>
        <end position="20"/>
    </location>
</feature>
<reference evidence="3 4" key="1">
    <citation type="submission" date="2019-02" db="EMBL/GenBank/DDBJ databases">
        <title>Draft Genome Sequence of Streptomyces sp. AM-2504, identified by 16S rRNA comparative analysis as a Streptomyces Kasugaensis strain.</title>
        <authorList>
            <person name="Napolioni V."/>
            <person name="Giuliodori A.M."/>
            <person name="Spurio R."/>
            <person name="Fabbretti A."/>
        </authorList>
    </citation>
    <scope>NUCLEOTIDE SEQUENCE [LARGE SCALE GENOMIC DNA]</scope>
    <source>
        <strain evidence="3 4">AM-2504</strain>
    </source>
</reference>
<gene>
    <name evidence="3" type="ORF">EYS09_26465</name>
</gene>
<proteinExistence type="predicted"/>
<dbReference type="RefSeq" id="WP_131125125.1">
    <property type="nucleotide sequence ID" value="NZ_SIXH01000303.1"/>
</dbReference>
<feature type="domain" description="DUF397" evidence="2">
    <location>
        <begin position="37"/>
        <end position="90"/>
    </location>
</feature>
<dbReference type="AlphaFoldDB" id="A0A4Q9HPA8"/>
<evidence type="ECO:0000313" key="3">
    <source>
        <dbReference type="EMBL" id="TBO56716.1"/>
    </source>
</evidence>
<dbReference type="EMBL" id="SIXH01000303">
    <property type="protein sequence ID" value="TBO56716.1"/>
    <property type="molecule type" value="Genomic_DNA"/>
</dbReference>
<sequence length="97" mass="10660">MRYTHEGELTPKEQEKRKPVRLEAAERFARGKKTEAATWRKSSHSGTGGNCVEIADGFPGVMPVRDSKNPSGPQLVFGSDAWTSFTETLKTGDFTTA</sequence>
<dbReference type="InterPro" id="IPR007278">
    <property type="entry name" value="DUF397"/>
</dbReference>
<evidence type="ECO:0000313" key="4">
    <source>
        <dbReference type="Proteomes" id="UP000292452"/>
    </source>
</evidence>